<accession>A0A9P1FW79</accession>
<proteinExistence type="predicted"/>
<keyword evidence="6" id="KW-1185">Reference proteome</keyword>
<dbReference type="Proteomes" id="UP001152797">
    <property type="component" value="Unassembled WGS sequence"/>
</dbReference>
<keyword evidence="2" id="KW-0472">Membrane</keyword>
<protein>
    <submittedName>
        <fullName evidence="5">Outer membrane protein PmpB</fullName>
    </submittedName>
</protein>
<name>A0A9P1FW79_9DINO</name>
<keyword evidence="3" id="KW-0732">Signal</keyword>
<dbReference type="OrthoDB" id="436834at2759"/>
<feature type="region of interest" description="Disordered" evidence="1">
    <location>
        <begin position="1083"/>
        <end position="1105"/>
    </location>
</feature>
<keyword evidence="2" id="KW-0812">Transmembrane</keyword>
<evidence type="ECO:0000313" key="4">
    <source>
        <dbReference type="EMBL" id="CAI3988567.1"/>
    </source>
</evidence>
<dbReference type="EMBL" id="CAMXCT030001280">
    <property type="protein sequence ID" value="CAL4775879.1"/>
    <property type="molecule type" value="Genomic_DNA"/>
</dbReference>
<feature type="transmembrane region" description="Helical" evidence="2">
    <location>
        <begin position="1755"/>
        <end position="1776"/>
    </location>
</feature>
<feature type="transmembrane region" description="Helical" evidence="2">
    <location>
        <begin position="1911"/>
        <end position="1938"/>
    </location>
</feature>
<reference evidence="4" key="1">
    <citation type="submission" date="2022-10" db="EMBL/GenBank/DDBJ databases">
        <authorList>
            <person name="Chen Y."/>
            <person name="Dougan E. K."/>
            <person name="Chan C."/>
            <person name="Rhodes N."/>
            <person name="Thang M."/>
        </authorList>
    </citation>
    <scope>NUCLEOTIDE SEQUENCE</scope>
</reference>
<feature type="transmembrane region" description="Helical" evidence="2">
    <location>
        <begin position="1878"/>
        <end position="1899"/>
    </location>
</feature>
<evidence type="ECO:0000313" key="6">
    <source>
        <dbReference type="Proteomes" id="UP001152797"/>
    </source>
</evidence>
<feature type="region of interest" description="Disordered" evidence="1">
    <location>
        <begin position="941"/>
        <end position="961"/>
    </location>
</feature>
<evidence type="ECO:0000256" key="3">
    <source>
        <dbReference type="SAM" id="SignalP"/>
    </source>
</evidence>
<evidence type="ECO:0000256" key="2">
    <source>
        <dbReference type="SAM" id="Phobius"/>
    </source>
</evidence>
<sequence length="2247" mass="243394">MTWRMMQWLLATIFVILSPAELRVSKQSTTGQQSSHPVPQPVVETGARHLQDCEVIGWAELCERKKLTAGCFQLQPIAAAPLCELQGPHGAPAQLRPATAGILTLTSAELRITGQIQMTSLRLAAKTVNFADAHVEAWHEAPSDPNSNASGGAFFSEGSFTLTRSRLKVRDVRATTMDGGGFAAGGDLTLGGIAGAQASAMESSLFEDFLCFLQKEELLLKALRATDLKACLRTGLCSEAEDIDFAGLLTILENRQDDLREMQKTSLQACFNSNLSKTDKDLKFCQNFFKRKKTSMTDEQQKVVDEWEEIICADGAGLCPAIDADFARLLTILENRQDDLRQMQKTSLEACFNSSLSNTDKDLKFCQNFFKRKKASMTDEQQKVVDEWEEIICADGFADFALLLTILENRQEYLRKIRKASLEACFNISLSNRDKDLKFCQNFFKRKKASMTDEQQKVVDEWEEIICADGAGLCPAIDADFARLLTILETREDDLRQMRKTSLEACFGTRVSNADSDLGFGRNFFRRQKDMLTDEQRKVLEDWSSKICSHEDVDDGFRRFLATLHARAQELFALRKCDLKGIFSSHICKKDSELKFCQNFWRRSAEKLSAEQKEQVEDLKAGILWPHAQDDRAALRPAVVRMLDKFENILARREAEFRGFGAASVYGLSTGHAKKSDSEVRFCYDFVNRVFPKLEDSEQQRLRIKLDDLLLKSCSVPVKSSYQAKLHDAETVLGDALPRPRLPKSLQLRNAVTTDSTAYAVATYEREAMGRSLGFTEATIATSLPPGTGRAKLCSASSMVETALESQNVRQDSEVVIENVSAKSGAGFFATGNVYISVGHSVRSLPCWRAMYKDDSMIFIQNARSTKSGRGFRTENGLKVSNGSRLVIRNATAGKHAGGLWASGKTLISRSTVTIQNATAQQHGGGFCAADEVVIDEMSSVSISSSRSGQQGGGFQTDRSLQVSNSSGLSLENVTAGNHGGAFAAHGEVDIVGYSAVNISNSRAESGDGGGFDTEKGLKVSNGSRLIIRNATAGNSGGGFYAKGKTTITRSTVSIQNATAQKHGGGFDALDEVVIDEMSSVSISTSRSGQQGGGFQTDRDGGGFRTEKGLKVSNGSRLIIGNATAGGSGGGFYAKGETLISRSTVSIQNATAQKHGGGFAALDEVVIDEMSSVSISTSRSGQQGGGFQTDRSLQVSNSSVLSLENVTAGNHGGAFAAHGEVELAGNSTVKISNSRAEARNGGGFDTENGLKVSNGSRLIIRNATAGNSGGGFYAKGKTTITRSTVSIQNATAQKHGGGFDALDEVVIDEMSSVSISTSRSGQQGGGFQTDRSLQVSNSSVLSLENVTAGNHGGGLIALGEVDIVGYSAVNVSNSRAESGDGGGFDTEKGLKVSNGSRLIIRNATAGNSGGGFYANGKTTITRSTVSIQNATARQYGGGFSAEGVAVIQDSTVAMFSTDAGADGGAFSVFGLTLHRSQMSVSHSTALGSGFGGRVVGQVLLSAQSTLVVKDSQGLDNSSVLTAGCLHLRDRSRILFEDARGGHGVQLQNSGCSDVCSNSTFYVEADAALNASGRLSSGFLSLASCPKEKVHLSGIHLHSWSSALLSTRPSSVIIGQVTIDYEPPIDNLQVLAAKDGFEIDSLTVSCRNCPWGVTFNATKDRSLKAVSSEYLKCSKTVTVSKGLTQRCKCSNYQIATEHFRGVDMVPLESSFQTCMFCKPHFHFQNGDCPKCGIFSAWSDGKKDVCHVLPRQNSAELFALLTGAAVVVILTFLAFEILHAPLMIVDAKSYLDPRQAESNTIFTFSVQGPIVDLPKSLSRLVNRRVHFRARGTGLIWLDYDQKKSNTIKVRSIARRKLLLQDTSPPFFCASCKGSLHATDIFYLLSLLTVCIFVGAMLPVIIKVAVISGNGVGHVFVTAIYVTLPLVAVAALLHFPIAWLIRRLYRRTSFSEALDEYRKQINCKPFPGPDGTHPRNQGLQVLNLRGLWMHFESFILERNMHFVVANIVRPLTQSKGVSFVSLWGGRQVDYFVSHSWGTSFPHFVQSIQCHALSKEGPTSWIDAAYWICSFANNQWRIEAELGSDPMESAFALALTAGIKGVAMVMDPEAQPLTRVWCLFEFFLSSRQHLDLVFVTNAGVVGDDGCSSFDVALEMGRKIESLQVETCEASSEEDKKNIFQYIISELGSLERMDEQIRKLMAEMLTQNLTNMEKATGSLVDRLGQGSATVATLNEKRLKPHVASGIRQICSI</sequence>
<evidence type="ECO:0000313" key="5">
    <source>
        <dbReference type="EMBL" id="CAL4775879.1"/>
    </source>
</evidence>
<feature type="chain" id="PRO_5043272275" evidence="3">
    <location>
        <begin position="21"/>
        <end position="2247"/>
    </location>
</feature>
<reference evidence="5 6" key="2">
    <citation type="submission" date="2024-05" db="EMBL/GenBank/DDBJ databases">
        <authorList>
            <person name="Chen Y."/>
            <person name="Shah S."/>
            <person name="Dougan E. K."/>
            <person name="Thang M."/>
            <person name="Chan C."/>
        </authorList>
    </citation>
    <scope>NUCLEOTIDE SEQUENCE [LARGE SCALE GENOMIC DNA]</scope>
</reference>
<comment type="caution">
    <text evidence="4">The sequence shown here is derived from an EMBL/GenBank/DDBJ whole genome shotgun (WGS) entry which is preliminary data.</text>
</comment>
<organism evidence="4">
    <name type="scientific">Cladocopium goreaui</name>
    <dbReference type="NCBI Taxonomy" id="2562237"/>
    <lineage>
        <taxon>Eukaryota</taxon>
        <taxon>Sar</taxon>
        <taxon>Alveolata</taxon>
        <taxon>Dinophyceae</taxon>
        <taxon>Suessiales</taxon>
        <taxon>Symbiodiniaceae</taxon>
        <taxon>Cladocopium</taxon>
    </lineage>
</organism>
<gene>
    <name evidence="4" type="ORF">C1SCF055_LOCUS15717</name>
</gene>
<keyword evidence="2" id="KW-1133">Transmembrane helix</keyword>
<dbReference type="EMBL" id="CAMXCT020001280">
    <property type="protein sequence ID" value="CAL1141942.1"/>
    <property type="molecule type" value="Genomic_DNA"/>
</dbReference>
<dbReference type="EMBL" id="CAMXCT010001280">
    <property type="protein sequence ID" value="CAI3988567.1"/>
    <property type="molecule type" value="Genomic_DNA"/>
</dbReference>
<evidence type="ECO:0000256" key="1">
    <source>
        <dbReference type="SAM" id="MobiDB-lite"/>
    </source>
</evidence>
<feature type="signal peptide" evidence="3">
    <location>
        <begin position="1"/>
        <end position="20"/>
    </location>
</feature>